<dbReference type="STRING" id="1316936.K678_11321"/>
<evidence type="ECO:0000313" key="2">
    <source>
        <dbReference type="Proteomes" id="UP000015350"/>
    </source>
</evidence>
<dbReference type="eggNOG" id="ENOG502ZN0E">
    <property type="taxonomic scope" value="Bacteria"/>
</dbReference>
<dbReference type="RefSeq" id="WP_021132577.1">
    <property type="nucleotide sequence ID" value="NZ_AQPH01000042.1"/>
</dbReference>
<reference evidence="1 2" key="1">
    <citation type="submission" date="2013-04" db="EMBL/GenBank/DDBJ databases">
        <authorList>
            <person name="Kuznetsov B."/>
            <person name="Ivanovsky R."/>
        </authorList>
    </citation>
    <scope>NUCLEOTIDE SEQUENCE [LARGE SCALE GENOMIC DNA]</scope>
    <source>
        <strain evidence="1 2">MGU-K5</strain>
    </source>
</reference>
<sequence>MPSRTEHLIDIEARLKGQIPQVGDRIYRSRVKRLTPDKLPAICLYAPEKDGGAALVTGGTAQYQPTHTLAIEVRVTEADGFDVEAEAISEAVIDLLFRDQDWMARFERYPHFSARQFLDHRGEETFAGEVVTIRLRDRRPTEYRPRAPRLGGITLQIDVDGDGNPEFSADLTPKQD</sequence>
<dbReference type="AlphaFoldDB" id="S9S9K7"/>
<evidence type="ECO:0000313" key="1">
    <source>
        <dbReference type="EMBL" id="EPY01384.1"/>
    </source>
</evidence>
<comment type="caution">
    <text evidence="1">The sequence shown here is derived from an EMBL/GenBank/DDBJ whole genome shotgun (WGS) entry which is preliminary data.</text>
</comment>
<protein>
    <submittedName>
        <fullName evidence="1">Uncharacterized protein</fullName>
    </submittedName>
</protein>
<accession>S9S9K7</accession>
<proteinExistence type="predicted"/>
<dbReference type="EMBL" id="AQPH01000042">
    <property type="protein sequence ID" value="EPY01384.1"/>
    <property type="molecule type" value="Genomic_DNA"/>
</dbReference>
<name>S9S9K7_MAGFU</name>
<gene>
    <name evidence="1" type="ORF">K678_11321</name>
</gene>
<organism evidence="1 2">
    <name type="scientific">Magnetospirillum fulvum MGU-K5</name>
    <dbReference type="NCBI Taxonomy" id="1316936"/>
    <lineage>
        <taxon>Bacteria</taxon>
        <taxon>Pseudomonadati</taxon>
        <taxon>Pseudomonadota</taxon>
        <taxon>Alphaproteobacteria</taxon>
        <taxon>Rhodospirillales</taxon>
        <taxon>Rhodospirillaceae</taxon>
        <taxon>Magnetospirillum</taxon>
    </lineage>
</organism>
<dbReference type="Proteomes" id="UP000015350">
    <property type="component" value="Unassembled WGS sequence"/>
</dbReference>